<feature type="transmembrane region" description="Helical" evidence="1">
    <location>
        <begin position="214"/>
        <end position="236"/>
    </location>
</feature>
<evidence type="ECO:0000256" key="1">
    <source>
        <dbReference type="SAM" id="Phobius"/>
    </source>
</evidence>
<feature type="transmembrane region" description="Helical" evidence="1">
    <location>
        <begin position="180"/>
        <end position="202"/>
    </location>
</feature>
<dbReference type="PANTHER" id="PTHR39614">
    <property type="entry name" value="INTEGRAL MEMBRANE PROTEIN"/>
    <property type="match status" value="1"/>
</dbReference>
<evidence type="ECO:0000259" key="2">
    <source>
        <dbReference type="Pfam" id="PF20684"/>
    </source>
</evidence>
<dbReference type="GeneID" id="93575811"/>
<dbReference type="InterPro" id="IPR049326">
    <property type="entry name" value="Rhodopsin_dom_fungi"/>
</dbReference>
<protein>
    <recommendedName>
        <fullName evidence="2">Rhodopsin domain-containing protein</fullName>
    </recommendedName>
</protein>
<gene>
    <name evidence="3" type="ORF">ASPBRDRAFT_35228</name>
</gene>
<reference evidence="4" key="1">
    <citation type="journal article" date="2017" name="Genome Biol.">
        <title>Comparative genomics reveals high biological diversity and specific adaptations in the industrially and medically important fungal genus Aspergillus.</title>
        <authorList>
            <person name="de Vries R.P."/>
            <person name="Riley R."/>
            <person name="Wiebenga A."/>
            <person name="Aguilar-Osorio G."/>
            <person name="Amillis S."/>
            <person name="Uchima C.A."/>
            <person name="Anderluh G."/>
            <person name="Asadollahi M."/>
            <person name="Askin M."/>
            <person name="Barry K."/>
            <person name="Battaglia E."/>
            <person name="Bayram O."/>
            <person name="Benocci T."/>
            <person name="Braus-Stromeyer S.A."/>
            <person name="Caldana C."/>
            <person name="Canovas D."/>
            <person name="Cerqueira G.C."/>
            <person name="Chen F."/>
            <person name="Chen W."/>
            <person name="Choi C."/>
            <person name="Clum A."/>
            <person name="Dos Santos R.A."/>
            <person name="Damasio A.R."/>
            <person name="Diallinas G."/>
            <person name="Emri T."/>
            <person name="Fekete E."/>
            <person name="Flipphi M."/>
            <person name="Freyberg S."/>
            <person name="Gallo A."/>
            <person name="Gournas C."/>
            <person name="Habgood R."/>
            <person name="Hainaut M."/>
            <person name="Harispe M.L."/>
            <person name="Henrissat B."/>
            <person name="Hilden K.S."/>
            <person name="Hope R."/>
            <person name="Hossain A."/>
            <person name="Karabika E."/>
            <person name="Karaffa L."/>
            <person name="Karanyi Z."/>
            <person name="Krasevec N."/>
            <person name="Kuo A."/>
            <person name="Kusch H."/>
            <person name="LaButti K."/>
            <person name="Lagendijk E.L."/>
            <person name="Lapidus A."/>
            <person name="Levasseur A."/>
            <person name="Lindquist E."/>
            <person name="Lipzen A."/>
            <person name="Logrieco A.F."/>
            <person name="MacCabe A."/>
            <person name="Maekelae M.R."/>
            <person name="Malavazi I."/>
            <person name="Melin P."/>
            <person name="Meyer V."/>
            <person name="Mielnichuk N."/>
            <person name="Miskei M."/>
            <person name="Molnar A.P."/>
            <person name="Mule G."/>
            <person name="Ngan C.Y."/>
            <person name="Orejas M."/>
            <person name="Orosz E."/>
            <person name="Ouedraogo J.P."/>
            <person name="Overkamp K.M."/>
            <person name="Park H.-S."/>
            <person name="Perrone G."/>
            <person name="Piumi F."/>
            <person name="Punt P.J."/>
            <person name="Ram A.F."/>
            <person name="Ramon A."/>
            <person name="Rauscher S."/>
            <person name="Record E."/>
            <person name="Riano-Pachon D.M."/>
            <person name="Robert V."/>
            <person name="Roehrig J."/>
            <person name="Ruller R."/>
            <person name="Salamov A."/>
            <person name="Salih N.S."/>
            <person name="Samson R.A."/>
            <person name="Sandor E."/>
            <person name="Sanguinetti M."/>
            <person name="Schuetze T."/>
            <person name="Sepcic K."/>
            <person name="Shelest E."/>
            <person name="Sherlock G."/>
            <person name="Sophianopoulou V."/>
            <person name="Squina F.M."/>
            <person name="Sun H."/>
            <person name="Susca A."/>
            <person name="Todd R.B."/>
            <person name="Tsang A."/>
            <person name="Unkles S.E."/>
            <person name="van de Wiele N."/>
            <person name="van Rossen-Uffink D."/>
            <person name="Oliveira J.V."/>
            <person name="Vesth T.C."/>
            <person name="Visser J."/>
            <person name="Yu J.-H."/>
            <person name="Zhou M."/>
            <person name="Andersen M.R."/>
            <person name="Archer D.B."/>
            <person name="Baker S.E."/>
            <person name="Benoit I."/>
            <person name="Brakhage A.A."/>
            <person name="Braus G.H."/>
            <person name="Fischer R."/>
            <person name="Frisvad J.C."/>
            <person name="Goldman G.H."/>
            <person name="Houbraken J."/>
            <person name="Oakley B."/>
            <person name="Pocsi I."/>
            <person name="Scazzocchio C."/>
            <person name="Seiboth B."/>
            <person name="vanKuyk P.A."/>
            <person name="Wortman J."/>
            <person name="Dyer P.S."/>
            <person name="Grigoriev I.V."/>
        </authorList>
    </citation>
    <scope>NUCLEOTIDE SEQUENCE [LARGE SCALE GENOMIC DNA]</scope>
    <source>
        <strain evidence="4">CBS 101740 / IMI 381727 / IBT 21946</strain>
    </source>
</reference>
<dbReference type="VEuPathDB" id="FungiDB:ASPBRDRAFT_35228"/>
<sequence>MTYTSLPPGVSPPLAENNEFNHTGLVLIFASVCLFLVLSSLGMRIYATSKRSMILSDDYLLTVAVVRSTPIGKPLPWYSSANNNGEGNASLPFSMHILTSSFKSVYTSDLLYIVILGLSKSCTSLFYEQLSTFTDRWMTRGLLGLSITWTLIAIFLLAIRCGRDPWTDINHDCDSILSDWIAITTLDIILEALLLTYPVKLIYRVRLRPSRKAVVLSILGCRVSLIPLSILHYITIKKQITSNNPTLFGAYATVIEELHLSISILLLTLSSVKLFLATYEDRDGLAYTSYISHGRSVLQTIRPLKSVPFSARDTTSEAWDSMEEPILYNPNQTNMKAVQFEMQSEVVEMQDRSQLGVESSSSRS</sequence>
<dbReference type="STRING" id="767769.A0A1L9U3I0"/>
<organism evidence="3 4">
    <name type="scientific">Aspergillus brasiliensis (strain CBS 101740 / IMI 381727 / IBT 21946)</name>
    <dbReference type="NCBI Taxonomy" id="767769"/>
    <lineage>
        <taxon>Eukaryota</taxon>
        <taxon>Fungi</taxon>
        <taxon>Dikarya</taxon>
        <taxon>Ascomycota</taxon>
        <taxon>Pezizomycotina</taxon>
        <taxon>Eurotiomycetes</taxon>
        <taxon>Eurotiomycetidae</taxon>
        <taxon>Eurotiales</taxon>
        <taxon>Aspergillaceae</taxon>
        <taxon>Aspergillus</taxon>
        <taxon>Aspergillus subgen. Circumdati</taxon>
    </lineage>
</organism>
<evidence type="ECO:0000313" key="3">
    <source>
        <dbReference type="EMBL" id="OJJ66192.1"/>
    </source>
</evidence>
<feature type="domain" description="Rhodopsin" evidence="2">
    <location>
        <begin position="44"/>
        <end position="271"/>
    </location>
</feature>
<keyword evidence="1" id="KW-1133">Transmembrane helix</keyword>
<name>A0A1L9U3I0_ASPBC</name>
<feature type="transmembrane region" description="Helical" evidence="1">
    <location>
        <begin position="141"/>
        <end position="160"/>
    </location>
</feature>
<keyword evidence="1" id="KW-0472">Membrane</keyword>
<proteinExistence type="predicted"/>
<dbReference type="OMA" id="GMRIYAT"/>
<dbReference type="PANTHER" id="PTHR39614:SF2">
    <property type="entry name" value="INTEGRAL MEMBRANE PROTEIN"/>
    <property type="match status" value="1"/>
</dbReference>
<evidence type="ECO:0000313" key="4">
    <source>
        <dbReference type="Proteomes" id="UP000184499"/>
    </source>
</evidence>
<keyword evidence="4" id="KW-1185">Reference proteome</keyword>
<dbReference type="Pfam" id="PF20684">
    <property type="entry name" value="Fung_rhodopsin"/>
    <property type="match status" value="1"/>
</dbReference>
<dbReference type="RefSeq" id="XP_067473442.1">
    <property type="nucleotide sequence ID" value="XM_067623323.1"/>
</dbReference>
<dbReference type="Proteomes" id="UP000184499">
    <property type="component" value="Unassembled WGS sequence"/>
</dbReference>
<dbReference type="EMBL" id="KV878700">
    <property type="protein sequence ID" value="OJJ66192.1"/>
    <property type="molecule type" value="Genomic_DNA"/>
</dbReference>
<feature type="transmembrane region" description="Helical" evidence="1">
    <location>
        <begin position="20"/>
        <end position="43"/>
    </location>
</feature>
<dbReference type="OrthoDB" id="3918601at2759"/>
<keyword evidence="1" id="KW-0812">Transmembrane</keyword>
<dbReference type="AlphaFoldDB" id="A0A1L9U3I0"/>
<accession>A0A1L9U3I0</accession>